<keyword evidence="3" id="KW-1185">Reference proteome</keyword>
<organism evidence="2 3">
    <name type="scientific">Nocardia rhamnosiphila</name>
    <dbReference type="NCBI Taxonomy" id="426716"/>
    <lineage>
        <taxon>Bacteria</taxon>
        <taxon>Bacillati</taxon>
        <taxon>Actinomycetota</taxon>
        <taxon>Actinomycetes</taxon>
        <taxon>Mycobacteriales</taxon>
        <taxon>Nocardiaceae</taxon>
        <taxon>Nocardia</taxon>
    </lineage>
</organism>
<accession>A0ABV2WKZ4</accession>
<dbReference type="PANTHER" id="PTHR43162:SF1">
    <property type="entry name" value="PRESTALK A DIFFERENTIATION PROTEIN A"/>
    <property type="match status" value="1"/>
</dbReference>
<dbReference type="Pfam" id="PF13460">
    <property type="entry name" value="NAD_binding_10"/>
    <property type="match status" value="1"/>
</dbReference>
<comment type="caution">
    <text evidence="2">The sequence shown here is derived from an EMBL/GenBank/DDBJ whole genome shotgun (WGS) entry which is preliminary data.</text>
</comment>
<evidence type="ECO:0000313" key="2">
    <source>
        <dbReference type="EMBL" id="MEU1951551.1"/>
    </source>
</evidence>
<dbReference type="SUPFAM" id="SSF51735">
    <property type="entry name" value="NAD(P)-binding Rossmann-fold domains"/>
    <property type="match status" value="1"/>
</dbReference>
<sequence length="272" mass="28997">MIVVTGATGNVGRPLVEALAGAGEQVTAVSRKKAEVPAGVHFRQADLITPASIEDTLRGADSLFLLTAADFLAAGDIDAVVEVVRRAGVRRVVLLSSQGVGTQRHSPHLEHAIRQSGLDWTVLRPGNFDSNALQWAHSVHTRREVAAPFGDIGLPAVDPDDIAAVAALALREPGHGGNTYTLTGPVAITPRQQAGVIANLLGEPVRFTELSRAQARDRMAEYMPEPVVEATLGVLGTPTEAEQRVGPDIERLLGRPPRAFADWAERNIEAFR</sequence>
<dbReference type="Gene3D" id="3.40.50.720">
    <property type="entry name" value="NAD(P)-binding Rossmann-like Domain"/>
    <property type="match status" value="1"/>
</dbReference>
<dbReference type="InterPro" id="IPR016040">
    <property type="entry name" value="NAD(P)-bd_dom"/>
</dbReference>
<dbReference type="EMBL" id="JBEYBF010000003">
    <property type="protein sequence ID" value="MEU1951551.1"/>
    <property type="molecule type" value="Genomic_DNA"/>
</dbReference>
<dbReference type="InterPro" id="IPR051604">
    <property type="entry name" value="Ergot_Alk_Oxidoreductase"/>
</dbReference>
<name>A0ABV2WKZ4_9NOCA</name>
<proteinExistence type="predicted"/>
<reference evidence="2 3" key="1">
    <citation type="submission" date="2024-06" db="EMBL/GenBank/DDBJ databases">
        <title>The Natural Products Discovery Center: Release of the First 8490 Sequenced Strains for Exploring Actinobacteria Biosynthetic Diversity.</title>
        <authorList>
            <person name="Kalkreuter E."/>
            <person name="Kautsar S.A."/>
            <person name="Yang D."/>
            <person name="Bader C.D."/>
            <person name="Teijaro C.N."/>
            <person name="Fluegel L."/>
            <person name="Davis C.M."/>
            <person name="Simpson J.R."/>
            <person name="Lauterbach L."/>
            <person name="Steele A.D."/>
            <person name="Gui C."/>
            <person name="Meng S."/>
            <person name="Li G."/>
            <person name="Viehrig K."/>
            <person name="Ye F."/>
            <person name="Su P."/>
            <person name="Kiefer A.F."/>
            <person name="Nichols A."/>
            <person name="Cepeda A.J."/>
            <person name="Yan W."/>
            <person name="Fan B."/>
            <person name="Jiang Y."/>
            <person name="Adhikari A."/>
            <person name="Zheng C.-J."/>
            <person name="Schuster L."/>
            <person name="Cowan T.M."/>
            <person name="Smanski M.J."/>
            <person name="Chevrette M.G."/>
            <person name="De Carvalho L.P.S."/>
            <person name="Shen B."/>
        </authorList>
    </citation>
    <scope>NUCLEOTIDE SEQUENCE [LARGE SCALE GENOMIC DNA]</scope>
    <source>
        <strain evidence="2 3">NPDC019708</strain>
    </source>
</reference>
<gene>
    <name evidence="2" type="ORF">ABZ510_06785</name>
</gene>
<dbReference type="RefSeq" id="WP_030519905.1">
    <property type="nucleotide sequence ID" value="NZ_JBEYBD010000001.1"/>
</dbReference>
<evidence type="ECO:0000313" key="3">
    <source>
        <dbReference type="Proteomes" id="UP001550628"/>
    </source>
</evidence>
<dbReference type="PANTHER" id="PTHR43162">
    <property type="match status" value="1"/>
</dbReference>
<evidence type="ECO:0000259" key="1">
    <source>
        <dbReference type="Pfam" id="PF13460"/>
    </source>
</evidence>
<dbReference type="InterPro" id="IPR036291">
    <property type="entry name" value="NAD(P)-bd_dom_sf"/>
</dbReference>
<dbReference type="Gene3D" id="3.90.25.10">
    <property type="entry name" value="UDP-galactose 4-epimerase, domain 1"/>
    <property type="match status" value="1"/>
</dbReference>
<protein>
    <submittedName>
        <fullName evidence="2">NAD(P)H-binding protein</fullName>
    </submittedName>
</protein>
<dbReference type="Proteomes" id="UP001550628">
    <property type="component" value="Unassembled WGS sequence"/>
</dbReference>
<dbReference type="GeneID" id="96242305"/>
<feature type="domain" description="NAD(P)-binding" evidence="1">
    <location>
        <begin position="6"/>
        <end position="173"/>
    </location>
</feature>